<comment type="caution">
    <text evidence="4">The sequence shown here is derived from an EMBL/GenBank/DDBJ whole genome shotgun (WGS) entry which is preliminary data.</text>
</comment>
<evidence type="ECO:0000313" key="4">
    <source>
        <dbReference type="EMBL" id="ODM87405.1"/>
    </source>
</evidence>
<dbReference type="EMBL" id="LJIJ01005399">
    <property type="protein sequence ID" value="ODM87405.1"/>
    <property type="molecule type" value="Genomic_DNA"/>
</dbReference>
<dbReference type="GO" id="GO:0008270">
    <property type="term" value="F:zinc ion binding"/>
    <property type="evidence" value="ECO:0007669"/>
    <property type="project" value="UniProtKB-KW"/>
</dbReference>
<keyword evidence="1" id="KW-0862">Zinc</keyword>
<dbReference type="PROSITE" id="PS50157">
    <property type="entry name" value="ZINC_FINGER_C2H2_2"/>
    <property type="match status" value="1"/>
</dbReference>
<sequence>KESVVATLKDALGVSRGDTIYKGITGTHTGEKPYLCWWPGCTSNLAKSENRKGHYDTHTKQQPPGKVVKASTVQVKVRRKWMPGRGNHNEIQKAQQSFDEVV</sequence>
<feature type="region of interest" description="Disordered" evidence="2">
    <location>
        <begin position="82"/>
        <end position="102"/>
    </location>
</feature>
<dbReference type="OrthoDB" id="6365676at2759"/>
<name>A0A1D2M353_ORCCI</name>
<organism evidence="4 5">
    <name type="scientific">Orchesella cincta</name>
    <name type="common">Springtail</name>
    <name type="synonym">Podura cincta</name>
    <dbReference type="NCBI Taxonomy" id="48709"/>
    <lineage>
        <taxon>Eukaryota</taxon>
        <taxon>Metazoa</taxon>
        <taxon>Ecdysozoa</taxon>
        <taxon>Arthropoda</taxon>
        <taxon>Hexapoda</taxon>
        <taxon>Collembola</taxon>
        <taxon>Entomobryomorpha</taxon>
        <taxon>Entomobryoidea</taxon>
        <taxon>Orchesellidae</taxon>
        <taxon>Orchesellinae</taxon>
        <taxon>Orchesella</taxon>
    </lineage>
</organism>
<dbReference type="Gene3D" id="3.30.160.60">
    <property type="entry name" value="Classic Zinc Finger"/>
    <property type="match status" value="1"/>
</dbReference>
<dbReference type="SUPFAM" id="SSF57667">
    <property type="entry name" value="beta-beta-alpha zinc fingers"/>
    <property type="match status" value="1"/>
</dbReference>
<evidence type="ECO:0000256" key="2">
    <source>
        <dbReference type="SAM" id="MobiDB-lite"/>
    </source>
</evidence>
<dbReference type="AlphaFoldDB" id="A0A1D2M353"/>
<protein>
    <submittedName>
        <fullName evidence="4">Krueppel-like factor 1</fullName>
    </submittedName>
</protein>
<gene>
    <name evidence="4" type="ORF">Ocin01_19277</name>
</gene>
<reference evidence="4 5" key="1">
    <citation type="journal article" date="2016" name="Genome Biol. Evol.">
        <title>Gene Family Evolution Reflects Adaptation to Soil Environmental Stressors in the Genome of the Collembolan Orchesella cincta.</title>
        <authorList>
            <person name="Faddeeva-Vakhrusheva A."/>
            <person name="Derks M.F."/>
            <person name="Anvar S.Y."/>
            <person name="Agamennone V."/>
            <person name="Suring W."/>
            <person name="Smit S."/>
            <person name="van Straalen N.M."/>
            <person name="Roelofs D."/>
        </authorList>
    </citation>
    <scope>NUCLEOTIDE SEQUENCE [LARGE SCALE GENOMIC DNA]</scope>
    <source>
        <tissue evidence="4">Mixed pool</tissue>
    </source>
</reference>
<dbReference type="InterPro" id="IPR036236">
    <property type="entry name" value="Znf_C2H2_sf"/>
</dbReference>
<feature type="non-terminal residue" evidence="4">
    <location>
        <position position="1"/>
    </location>
</feature>
<keyword evidence="1" id="KW-0479">Metal-binding</keyword>
<feature type="domain" description="C2H2-type" evidence="3">
    <location>
        <begin position="34"/>
        <end position="63"/>
    </location>
</feature>
<keyword evidence="5" id="KW-1185">Reference proteome</keyword>
<accession>A0A1D2M353</accession>
<keyword evidence="1" id="KW-0863">Zinc-finger</keyword>
<proteinExistence type="predicted"/>
<evidence type="ECO:0000256" key="1">
    <source>
        <dbReference type="PROSITE-ProRule" id="PRU00042"/>
    </source>
</evidence>
<evidence type="ECO:0000313" key="5">
    <source>
        <dbReference type="Proteomes" id="UP000094527"/>
    </source>
</evidence>
<feature type="region of interest" description="Disordered" evidence="2">
    <location>
        <begin position="52"/>
        <end position="71"/>
    </location>
</feature>
<dbReference type="Proteomes" id="UP000094527">
    <property type="component" value="Unassembled WGS sequence"/>
</dbReference>
<dbReference type="PROSITE" id="PS00028">
    <property type="entry name" value="ZINC_FINGER_C2H2_1"/>
    <property type="match status" value="1"/>
</dbReference>
<feature type="compositionally biased region" description="Polar residues" evidence="2">
    <location>
        <begin position="92"/>
        <end position="102"/>
    </location>
</feature>
<dbReference type="InterPro" id="IPR013087">
    <property type="entry name" value="Znf_C2H2_type"/>
</dbReference>
<feature type="non-terminal residue" evidence="4">
    <location>
        <position position="102"/>
    </location>
</feature>
<evidence type="ECO:0000259" key="3">
    <source>
        <dbReference type="PROSITE" id="PS50157"/>
    </source>
</evidence>